<dbReference type="Pfam" id="PF02517">
    <property type="entry name" value="Rce1-like"/>
    <property type="match status" value="1"/>
</dbReference>
<sequence length="227" mass="25734">MMSVAKIKRSVALLLFITLPVLMAPVDLFLAPNYWVKSIVKIILFILVPLSLNRYFKWVKVKDLFLLRRKQIKGIIILALGTYGVIIGAYLLLKDMFDFSMVTSQLATSMAINKNNFLLVFFYIPLVNAMIEEGFFRGFGFLTLNHFWPRWLSYTLSAVVFSLYHVAIMASWFSPLLFLLLIVSLVIAGLFFNYINEKTGSILTSYVIHAGANLAINTIGLSLFGII</sequence>
<evidence type="ECO:0000259" key="2">
    <source>
        <dbReference type="Pfam" id="PF02517"/>
    </source>
</evidence>
<dbReference type="GO" id="GO:0006508">
    <property type="term" value="P:proteolysis"/>
    <property type="evidence" value="ECO:0007669"/>
    <property type="project" value="UniProtKB-KW"/>
</dbReference>
<evidence type="ECO:0000313" key="4">
    <source>
        <dbReference type="Proteomes" id="UP000242243"/>
    </source>
</evidence>
<keyword evidence="1" id="KW-0812">Transmembrane</keyword>
<evidence type="ECO:0000256" key="1">
    <source>
        <dbReference type="SAM" id="Phobius"/>
    </source>
</evidence>
<dbReference type="InterPro" id="IPR003675">
    <property type="entry name" value="Rce1/LyrA-like_dom"/>
</dbReference>
<dbReference type="Proteomes" id="UP000242243">
    <property type="component" value="Unassembled WGS sequence"/>
</dbReference>
<feature type="transmembrane region" description="Helical" evidence="1">
    <location>
        <begin position="33"/>
        <end position="52"/>
    </location>
</feature>
<dbReference type="AlphaFoldDB" id="A0A1I5MAY9"/>
<feature type="domain" description="CAAX prenyl protease 2/Lysostaphin resistance protein A-like" evidence="2">
    <location>
        <begin position="116"/>
        <end position="214"/>
    </location>
</feature>
<gene>
    <name evidence="3" type="ORF">SAMN05421839_1053</name>
</gene>
<evidence type="ECO:0000313" key="3">
    <source>
        <dbReference type="EMBL" id="SFP06670.1"/>
    </source>
</evidence>
<keyword evidence="3" id="KW-0645">Protease</keyword>
<keyword evidence="1" id="KW-1133">Transmembrane helix</keyword>
<dbReference type="STRING" id="306540.SAMN05421839_1053"/>
<feature type="transmembrane region" description="Helical" evidence="1">
    <location>
        <begin position="72"/>
        <end position="92"/>
    </location>
</feature>
<accession>A0A1I5MAY9</accession>
<feature type="transmembrane region" description="Helical" evidence="1">
    <location>
        <begin position="112"/>
        <end position="131"/>
    </location>
</feature>
<protein>
    <submittedName>
        <fullName evidence="3">CAAX protease self-immunity</fullName>
    </submittedName>
</protein>
<name>A0A1I5MAY9_9BACI</name>
<feature type="transmembrane region" description="Helical" evidence="1">
    <location>
        <begin position="176"/>
        <end position="195"/>
    </location>
</feature>
<proteinExistence type="predicted"/>
<dbReference type="GO" id="GO:0080120">
    <property type="term" value="P:CAAX-box protein maturation"/>
    <property type="evidence" value="ECO:0007669"/>
    <property type="project" value="UniProtKB-ARBA"/>
</dbReference>
<feature type="transmembrane region" description="Helical" evidence="1">
    <location>
        <begin position="151"/>
        <end position="170"/>
    </location>
</feature>
<feature type="transmembrane region" description="Helical" evidence="1">
    <location>
        <begin position="207"/>
        <end position="226"/>
    </location>
</feature>
<dbReference type="GO" id="GO:0004175">
    <property type="term" value="F:endopeptidase activity"/>
    <property type="evidence" value="ECO:0007669"/>
    <property type="project" value="UniProtKB-ARBA"/>
</dbReference>
<reference evidence="3 4" key="1">
    <citation type="submission" date="2016-10" db="EMBL/GenBank/DDBJ databases">
        <authorList>
            <person name="de Groot N.N."/>
        </authorList>
    </citation>
    <scope>NUCLEOTIDE SEQUENCE [LARGE SCALE GENOMIC DNA]</scope>
    <source>
        <strain evidence="3 4">DSM 17073</strain>
    </source>
</reference>
<keyword evidence="1" id="KW-0472">Membrane</keyword>
<keyword evidence="3" id="KW-0378">Hydrolase</keyword>
<organism evidence="3 4">
    <name type="scientific">Halolactibacillus halophilus</name>
    <dbReference type="NCBI Taxonomy" id="306540"/>
    <lineage>
        <taxon>Bacteria</taxon>
        <taxon>Bacillati</taxon>
        <taxon>Bacillota</taxon>
        <taxon>Bacilli</taxon>
        <taxon>Bacillales</taxon>
        <taxon>Bacillaceae</taxon>
        <taxon>Halolactibacillus</taxon>
    </lineage>
</organism>
<dbReference type="EMBL" id="FOXC01000005">
    <property type="protein sequence ID" value="SFP06670.1"/>
    <property type="molecule type" value="Genomic_DNA"/>
</dbReference>